<dbReference type="InterPro" id="IPR013785">
    <property type="entry name" value="Aldolase_TIM"/>
</dbReference>
<evidence type="ECO:0000313" key="3">
    <source>
        <dbReference type="EMBL" id="OIW24211.1"/>
    </source>
</evidence>
<dbReference type="GO" id="GO:0016740">
    <property type="term" value="F:transferase activity"/>
    <property type="evidence" value="ECO:0007669"/>
    <property type="project" value="UniProtKB-KW"/>
</dbReference>
<dbReference type="Proteomes" id="UP000182658">
    <property type="component" value="Unassembled WGS sequence"/>
</dbReference>
<feature type="non-terminal residue" evidence="3">
    <location>
        <position position="95"/>
    </location>
</feature>
<dbReference type="InParanoid" id="A0A1J7IA80"/>
<dbReference type="InterPro" id="IPR050830">
    <property type="entry name" value="Fungal_FAS"/>
</dbReference>
<accession>A0A1J7IA80</accession>
<reference evidence="3 4" key="1">
    <citation type="submission" date="2016-10" db="EMBL/GenBank/DDBJ databases">
        <title>Draft genome sequence of Coniochaeta ligniaria NRRL30616, a lignocellulolytic fungus for bioabatement of inhibitors in plant biomass hydrolysates.</title>
        <authorList>
            <consortium name="DOE Joint Genome Institute"/>
            <person name="Jimenez D.J."/>
            <person name="Hector R.E."/>
            <person name="Riley R."/>
            <person name="Sun H."/>
            <person name="Grigoriev I.V."/>
            <person name="Van Elsas J.D."/>
            <person name="Nichols N.N."/>
        </authorList>
    </citation>
    <scope>NUCLEOTIDE SEQUENCE [LARGE SCALE GENOMIC DNA]</scope>
    <source>
        <strain evidence="3 4">NRRL 30616</strain>
    </source>
</reference>
<evidence type="ECO:0000259" key="2">
    <source>
        <dbReference type="Pfam" id="PF08354"/>
    </source>
</evidence>
<protein>
    <recommendedName>
        <fullName evidence="2">Fatty acid synthase beta subunit AflB /Fas1-like central domain-containing protein</fullName>
    </recommendedName>
</protein>
<keyword evidence="1" id="KW-0808">Transferase</keyword>
<keyword evidence="4" id="KW-1185">Reference proteome</keyword>
<feature type="domain" description="Fatty acid synthase beta subunit AflB /Fas1-like central" evidence="2">
    <location>
        <begin position="2"/>
        <end position="95"/>
    </location>
</feature>
<dbReference type="EMBL" id="KV875104">
    <property type="protein sequence ID" value="OIW24211.1"/>
    <property type="molecule type" value="Genomic_DNA"/>
</dbReference>
<name>A0A1J7IA80_9PEZI</name>
<dbReference type="OrthoDB" id="4251012at2759"/>
<dbReference type="STRING" id="1408157.A0A1J7IA80"/>
<gene>
    <name evidence="3" type="ORF">CONLIGDRAFT_547874</name>
</gene>
<dbReference type="PANTHER" id="PTHR10982">
    <property type="entry name" value="MALONYL COA-ACYL CARRIER PROTEIN TRANSACYLASE"/>
    <property type="match status" value="1"/>
</dbReference>
<organism evidence="3 4">
    <name type="scientific">Coniochaeta ligniaria NRRL 30616</name>
    <dbReference type="NCBI Taxonomy" id="1408157"/>
    <lineage>
        <taxon>Eukaryota</taxon>
        <taxon>Fungi</taxon>
        <taxon>Dikarya</taxon>
        <taxon>Ascomycota</taxon>
        <taxon>Pezizomycotina</taxon>
        <taxon>Sordariomycetes</taxon>
        <taxon>Sordariomycetidae</taxon>
        <taxon>Coniochaetales</taxon>
        <taxon>Coniochaetaceae</taxon>
        <taxon>Coniochaeta</taxon>
    </lineage>
</organism>
<proteinExistence type="predicted"/>
<evidence type="ECO:0000256" key="1">
    <source>
        <dbReference type="ARBA" id="ARBA00022679"/>
    </source>
</evidence>
<dbReference type="GO" id="GO:0004318">
    <property type="term" value="F:enoyl-[acyl-carrier-protein] reductase (NADH) activity"/>
    <property type="evidence" value="ECO:0007669"/>
    <property type="project" value="InterPro"/>
</dbReference>
<dbReference type="AlphaFoldDB" id="A0A1J7IA80"/>
<evidence type="ECO:0000313" key="4">
    <source>
        <dbReference type="Proteomes" id="UP000182658"/>
    </source>
</evidence>
<dbReference type="Gene3D" id="3.20.20.70">
    <property type="entry name" value="Aldolase class I"/>
    <property type="match status" value="1"/>
</dbReference>
<feature type="non-terminal residue" evidence="3">
    <location>
        <position position="1"/>
    </location>
</feature>
<dbReference type="PANTHER" id="PTHR10982:SF21">
    <property type="entry name" value="FATTY ACID SYNTHASE SUBUNIT BETA"/>
    <property type="match status" value="1"/>
</dbReference>
<sequence length="95" mass="10524">DLLPYLTETWSVDKHGRQSMPFDGLRLGSRVMAAKDAQTSSSVRQLIMQTAGVTDSEWERTFDRPTGGILTAMSEMGQLIHQVATRGVRLCAKLD</sequence>
<dbReference type="Pfam" id="PF08354">
    <property type="entry name" value="Fas1-AflB-like_hel"/>
    <property type="match status" value="1"/>
</dbReference>
<dbReference type="InterPro" id="IPR013565">
    <property type="entry name" value="Fas1/AflB-like_central"/>
</dbReference>